<feature type="domain" description="HTH cro/C1-type" evidence="1">
    <location>
        <begin position="10"/>
        <end position="64"/>
    </location>
</feature>
<dbReference type="InterPro" id="IPR043917">
    <property type="entry name" value="DUF5753"/>
</dbReference>
<comment type="caution">
    <text evidence="2">The sequence shown here is derived from an EMBL/GenBank/DDBJ whole genome shotgun (WGS) entry which is preliminary data.</text>
</comment>
<sequence>MRGRRLGIALRELREAAGLTLEQVAEEVDLTKSTISRIETAQTPVRPAIVRVLLTLYGASTKDMDLLVQLAKEAKVQSWWQGYADLLNKPMLEWIAFESEATAISTFEPVIMPGLLQTAEYARGIMRAHPTLRSDAEIERRVEARMARQERLIGESPLELLAIFDETALVRPIGDDPAQVLAGQREHLLKMSRLPNITIQVLPVAVGYHPAVTSGIHVMEFADPADPPVVGLGTVAGVMVLDNPEEVRNCVAVMGNLRSLALSPADSRANIAAIS</sequence>
<evidence type="ECO:0000313" key="2">
    <source>
        <dbReference type="EMBL" id="GAA1799122.1"/>
    </source>
</evidence>
<dbReference type="InterPro" id="IPR010982">
    <property type="entry name" value="Lambda_DNA-bd_dom_sf"/>
</dbReference>
<dbReference type="Proteomes" id="UP001500218">
    <property type="component" value="Unassembled WGS sequence"/>
</dbReference>
<dbReference type="SUPFAM" id="SSF47413">
    <property type="entry name" value="lambda repressor-like DNA-binding domains"/>
    <property type="match status" value="1"/>
</dbReference>
<organism evidence="2 3">
    <name type="scientific">Luedemannella flava</name>
    <dbReference type="NCBI Taxonomy" id="349316"/>
    <lineage>
        <taxon>Bacteria</taxon>
        <taxon>Bacillati</taxon>
        <taxon>Actinomycetota</taxon>
        <taxon>Actinomycetes</taxon>
        <taxon>Micromonosporales</taxon>
        <taxon>Micromonosporaceae</taxon>
        <taxon>Luedemannella</taxon>
    </lineage>
</organism>
<dbReference type="SMART" id="SM00530">
    <property type="entry name" value="HTH_XRE"/>
    <property type="match status" value="1"/>
</dbReference>
<evidence type="ECO:0000313" key="3">
    <source>
        <dbReference type="Proteomes" id="UP001500218"/>
    </source>
</evidence>
<proteinExistence type="predicted"/>
<reference evidence="3" key="1">
    <citation type="journal article" date="2019" name="Int. J. Syst. Evol. Microbiol.">
        <title>The Global Catalogue of Microorganisms (GCM) 10K type strain sequencing project: providing services to taxonomists for standard genome sequencing and annotation.</title>
        <authorList>
            <consortium name="The Broad Institute Genomics Platform"/>
            <consortium name="The Broad Institute Genome Sequencing Center for Infectious Disease"/>
            <person name="Wu L."/>
            <person name="Ma J."/>
        </authorList>
    </citation>
    <scope>NUCLEOTIDE SEQUENCE [LARGE SCALE GENOMIC DNA]</scope>
    <source>
        <strain evidence="3">JCM 13250</strain>
    </source>
</reference>
<dbReference type="Pfam" id="PF13560">
    <property type="entry name" value="HTH_31"/>
    <property type="match status" value="1"/>
</dbReference>
<accession>A0ABP4XZD9</accession>
<evidence type="ECO:0000259" key="1">
    <source>
        <dbReference type="PROSITE" id="PS50943"/>
    </source>
</evidence>
<dbReference type="PROSITE" id="PS50943">
    <property type="entry name" value="HTH_CROC1"/>
    <property type="match status" value="1"/>
</dbReference>
<name>A0ABP4XZD9_9ACTN</name>
<dbReference type="Pfam" id="PF19054">
    <property type="entry name" value="DUF5753"/>
    <property type="match status" value="1"/>
</dbReference>
<gene>
    <name evidence="2" type="ORF">GCM10009682_20950</name>
</gene>
<protein>
    <submittedName>
        <fullName evidence="2">Helix-turn-helix transcriptional regulator</fullName>
    </submittedName>
</protein>
<dbReference type="Gene3D" id="1.10.260.40">
    <property type="entry name" value="lambda repressor-like DNA-binding domains"/>
    <property type="match status" value="1"/>
</dbReference>
<dbReference type="CDD" id="cd00093">
    <property type="entry name" value="HTH_XRE"/>
    <property type="match status" value="1"/>
</dbReference>
<dbReference type="InterPro" id="IPR001387">
    <property type="entry name" value="Cro/C1-type_HTH"/>
</dbReference>
<dbReference type="EMBL" id="BAAALT010000053">
    <property type="protein sequence ID" value="GAA1799122.1"/>
    <property type="molecule type" value="Genomic_DNA"/>
</dbReference>
<keyword evidence="3" id="KW-1185">Reference proteome</keyword>